<reference evidence="3" key="1">
    <citation type="submission" date="2025-08" db="UniProtKB">
        <authorList>
            <consortium name="Ensembl"/>
        </authorList>
    </citation>
    <scope>IDENTIFICATION</scope>
</reference>
<evidence type="ECO:0000313" key="4">
    <source>
        <dbReference type="Proteomes" id="UP000261540"/>
    </source>
</evidence>
<feature type="domain" description="C-type lectin" evidence="2">
    <location>
        <begin position="54"/>
        <end position="164"/>
    </location>
</feature>
<proteinExistence type="predicted"/>
<dbReference type="Proteomes" id="UP000261540">
    <property type="component" value="Unplaced"/>
</dbReference>
<reference evidence="3" key="2">
    <citation type="submission" date="2025-09" db="UniProtKB">
        <authorList>
            <consortium name="Ensembl"/>
        </authorList>
    </citation>
    <scope>IDENTIFICATION</scope>
</reference>
<dbReference type="InterPro" id="IPR001304">
    <property type="entry name" value="C-type_lectin-like"/>
</dbReference>
<dbReference type="OrthoDB" id="441660at2759"/>
<evidence type="ECO:0000313" key="3">
    <source>
        <dbReference type="Ensembl" id="ENSPKIP00000036258.1"/>
    </source>
</evidence>
<sequence length="179" mass="20021">MSTRNISSTGIAEAQPTSLTTDMMTGSTENGQSTANAEMNFSTLPRHPPENLVLVNETMTWNQALTYCRRHGGDLVSIHDEEIQQWVEQKVKLASTAHVWLGLRFTCVLNFWFWVSAETRCYQNWAPGNGSGINECGKTGAIESVGRHQWVSLPETEKLNFICCNCESRFGKLDSTWGT</sequence>
<dbReference type="AlphaFoldDB" id="A0A3B3T192"/>
<dbReference type="Pfam" id="PF00059">
    <property type="entry name" value="Lectin_C"/>
    <property type="match status" value="1"/>
</dbReference>
<dbReference type="STRING" id="1676925.ENSPKIP00000036258"/>
<accession>A0A3B3T192</accession>
<dbReference type="Gene3D" id="3.10.100.10">
    <property type="entry name" value="Mannose-Binding Protein A, subunit A"/>
    <property type="match status" value="1"/>
</dbReference>
<dbReference type="PANTHER" id="PTHR45784">
    <property type="entry name" value="C-TYPE LECTIN DOMAIN FAMILY 20 MEMBER A-RELATED"/>
    <property type="match status" value="1"/>
</dbReference>
<protein>
    <submittedName>
        <fullName evidence="3">Lithostathine-1-alpha-like</fullName>
    </submittedName>
</protein>
<evidence type="ECO:0000256" key="1">
    <source>
        <dbReference type="SAM" id="MobiDB-lite"/>
    </source>
</evidence>
<name>A0A3B3T192_9TELE</name>
<dbReference type="SUPFAM" id="SSF56436">
    <property type="entry name" value="C-type lectin-like"/>
    <property type="match status" value="1"/>
</dbReference>
<dbReference type="InterPro" id="IPR016187">
    <property type="entry name" value="CTDL_fold"/>
</dbReference>
<keyword evidence="4" id="KW-1185">Reference proteome</keyword>
<dbReference type="SMART" id="SM00034">
    <property type="entry name" value="CLECT"/>
    <property type="match status" value="1"/>
</dbReference>
<dbReference type="Ensembl" id="ENSPKIT00000017201.1">
    <property type="protein sequence ID" value="ENSPKIP00000036258.1"/>
    <property type="gene ID" value="ENSPKIG00000014897.1"/>
</dbReference>
<dbReference type="KEGG" id="pki:111857165"/>
<dbReference type="GeneTree" id="ENSGT01100000263473"/>
<dbReference type="PANTHER" id="PTHR45784:SF3">
    <property type="entry name" value="C-TYPE LECTIN DOMAIN FAMILY 4 MEMBER K-LIKE-RELATED"/>
    <property type="match status" value="1"/>
</dbReference>
<evidence type="ECO:0000259" key="2">
    <source>
        <dbReference type="PROSITE" id="PS50041"/>
    </source>
</evidence>
<dbReference type="InterPro" id="IPR016186">
    <property type="entry name" value="C-type_lectin-like/link_sf"/>
</dbReference>
<feature type="region of interest" description="Disordered" evidence="1">
    <location>
        <begin position="1"/>
        <end position="34"/>
    </location>
</feature>
<organism evidence="3 4">
    <name type="scientific">Paramormyrops kingsleyae</name>
    <dbReference type="NCBI Taxonomy" id="1676925"/>
    <lineage>
        <taxon>Eukaryota</taxon>
        <taxon>Metazoa</taxon>
        <taxon>Chordata</taxon>
        <taxon>Craniata</taxon>
        <taxon>Vertebrata</taxon>
        <taxon>Euteleostomi</taxon>
        <taxon>Actinopterygii</taxon>
        <taxon>Neopterygii</taxon>
        <taxon>Teleostei</taxon>
        <taxon>Osteoglossocephala</taxon>
        <taxon>Osteoglossomorpha</taxon>
        <taxon>Osteoglossiformes</taxon>
        <taxon>Mormyridae</taxon>
        <taxon>Paramormyrops</taxon>
    </lineage>
</organism>
<dbReference type="CDD" id="cd00037">
    <property type="entry name" value="CLECT"/>
    <property type="match status" value="1"/>
</dbReference>
<dbReference type="PROSITE" id="PS50041">
    <property type="entry name" value="C_TYPE_LECTIN_2"/>
    <property type="match status" value="1"/>
</dbReference>